<dbReference type="SUPFAM" id="SSF51445">
    <property type="entry name" value="(Trans)glycosidases"/>
    <property type="match status" value="1"/>
</dbReference>
<dbReference type="GO" id="GO:0008843">
    <property type="term" value="F:endochitinase activity"/>
    <property type="evidence" value="ECO:0007669"/>
    <property type="project" value="UniProtKB-EC"/>
</dbReference>
<comment type="caution">
    <text evidence="12">The sequence shown here is derived from an EMBL/GenBank/DDBJ whole genome shotgun (WGS) entry which is preliminary data.</text>
</comment>
<dbReference type="InterPro" id="IPR050314">
    <property type="entry name" value="Glycosyl_Hydrlase_18"/>
</dbReference>
<keyword evidence="5 7" id="KW-0326">Glycosidase</keyword>
<dbReference type="Pfam" id="PF00704">
    <property type="entry name" value="Glyco_hydro_18"/>
    <property type="match status" value="1"/>
</dbReference>
<keyword evidence="4" id="KW-0119">Carbohydrate metabolism</keyword>
<dbReference type="InterPro" id="IPR029070">
    <property type="entry name" value="Chitinase_insertion_sf"/>
</dbReference>
<evidence type="ECO:0000313" key="13">
    <source>
        <dbReference type="Proteomes" id="UP001151516"/>
    </source>
</evidence>
<dbReference type="PANTHER" id="PTHR11177">
    <property type="entry name" value="CHITINASE"/>
    <property type="match status" value="1"/>
</dbReference>
<dbReference type="OrthoDB" id="76388at2759"/>
<keyword evidence="9" id="KW-0472">Membrane</keyword>
<dbReference type="InterPro" id="IPR001223">
    <property type="entry name" value="Glyco_hydro18_cat"/>
</dbReference>
<sequence length="483" mass="52470">MRSLGTTRLFFACIATLFALVGGASAATYKDGRVVLGYFPVQRVVSDIPWSSLTHANIAFAFASESGNITFEGNVVNSTMTSDQNARAMIADGQKNGVKMLVAVGGQGNFSNHLALALSTPSGQSTFVSNAMSFVKSYGLDGIDVDWEYPTNLQDAENLLSTLQATRQALDSSFGKGAKVLTITLYNHPYLGPGVPAVDYKPYADAVDYAFTMAYDYFGSWADYSAPNAPFIDVPFYPGSFRNTTDAWLKAGWPANKLVAGLAYYGHSSVVTSDMSTNTTNQYVPIFNHTSIDGPVSGIAGTWTWRDLRDPANGALSGPRTAKSGWVRTWDAVTMTPWLYRKSDSLYIGYDDEDSLGVKIDYTLRKDLAGVMIWEIGYDYNNELMNYVRDFIVQTDNGLVLSNCAPSDSRLDNMYNVTRNPNFFNRRSLPDARSSEREAIDTSSPICQFSRKDTKPNSTAAAPLSVGSGLAFAVAAAVLAAIL</sequence>
<dbReference type="AlphaFoldDB" id="A0A9W8GGL3"/>
<keyword evidence="10" id="KW-0732">Signal</keyword>
<accession>A0A9W8GGL3</accession>
<dbReference type="InterPro" id="IPR011583">
    <property type="entry name" value="Chitinase_II/V-like_cat"/>
</dbReference>
<reference evidence="12" key="1">
    <citation type="submission" date="2022-07" db="EMBL/GenBank/DDBJ databases">
        <title>Phylogenomic reconstructions and comparative analyses of Kickxellomycotina fungi.</title>
        <authorList>
            <person name="Reynolds N.K."/>
            <person name="Stajich J.E."/>
            <person name="Barry K."/>
            <person name="Grigoriev I.V."/>
            <person name="Crous P."/>
            <person name="Smith M.E."/>
        </authorList>
    </citation>
    <scope>NUCLEOTIDE SEQUENCE</scope>
    <source>
        <strain evidence="12">CBS 109367</strain>
    </source>
</reference>
<evidence type="ECO:0000256" key="4">
    <source>
        <dbReference type="ARBA" id="ARBA00023277"/>
    </source>
</evidence>
<evidence type="ECO:0000256" key="6">
    <source>
        <dbReference type="ARBA" id="ARBA00023326"/>
    </source>
</evidence>
<keyword evidence="2 7" id="KW-0378">Hydrolase</keyword>
<evidence type="ECO:0000256" key="2">
    <source>
        <dbReference type="ARBA" id="ARBA00022801"/>
    </source>
</evidence>
<dbReference type="InterPro" id="IPR017853">
    <property type="entry name" value="GH"/>
</dbReference>
<comment type="similarity">
    <text evidence="8">Belongs to the glycosyl hydrolase 18 family.</text>
</comment>
<feature type="chain" id="PRO_5040819567" description="GH18 domain-containing protein" evidence="10">
    <location>
        <begin position="27"/>
        <end position="483"/>
    </location>
</feature>
<dbReference type="PROSITE" id="PS51910">
    <property type="entry name" value="GH18_2"/>
    <property type="match status" value="1"/>
</dbReference>
<keyword evidence="3" id="KW-0146">Chitin degradation</keyword>
<dbReference type="Gene3D" id="3.10.50.10">
    <property type="match status" value="1"/>
</dbReference>
<dbReference type="SUPFAM" id="SSF54556">
    <property type="entry name" value="Chitinase insertion domain"/>
    <property type="match status" value="1"/>
</dbReference>
<dbReference type="InterPro" id="IPR001579">
    <property type="entry name" value="Glyco_hydro_18_chit_AS"/>
</dbReference>
<dbReference type="PANTHER" id="PTHR11177:SF317">
    <property type="entry name" value="CHITINASE 12-RELATED"/>
    <property type="match status" value="1"/>
</dbReference>
<evidence type="ECO:0000256" key="8">
    <source>
        <dbReference type="RuleBase" id="RU004453"/>
    </source>
</evidence>
<evidence type="ECO:0000313" key="12">
    <source>
        <dbReference type="EMBL" id="KAJ2688543.1"/>
    </source>
</evidence>
<dbReference type="GO" id="GO:0008061">
    <property type="term" value="F:chitin binding"/>
    <property type="evidence" value="ECO:0007669"/>
    <property type="project" value="InterPro"/>
</dbReference>
<keyword evidence="9" id="KW-0812">Transmembrane</keyword>
<comment type="catalytic activity">
    <reaction evidence="1">
        <text>Random endo-hydrolysis of N-acetyl-beta-D-glucosaminide (1-&gt;4)-beta-linkages in chitin and chitodextrins.</text>
        <dbReference type="EC" id="3.2.1.14"/>
    </reaction>
</comment>
<feature type="signal peptide" evidence="10">
    <location>
        <begin position="1"/>
        <end position="26"/>
    </location>
</feature>
<keyword evidence="9" id="KW-1133">Transmembrane helix</keyword>
<dbReference type="GO" id="GO:0005576">
    <property type="term" value="C:extracellular region"/>
    <property type="evidence" value="ECO:0007669"/>
    <property type="project" value="TreeGrafter"/>
</dbReference>
<keyword evidence="6" id="KW-0624">Polysaccharide degradation</keyword>
<feature type="domain" description="GH18" evidence="11">
    <location>
        <begin position="33"/>
        <end position="395"/>
    </location>
</feature>
<dbReference type="GO" id="GO:0006032">
    <property type="term" value="P:chitin catabolic process"/>
    <property type="evidence" value="ECO:0007669"/>
    <property type="project" value="UniProtKB-KW"/>
</dbReference>
<dbReference type="Gene3D" id="3.20.20.80">
    <property type="entry name" value="Glycosidases"/>
    <property type="match status" value="1"/>
</dbReference>
<dbReference type="Proteomes" id="UP001151516">
    <property type="component" value="Unassembled WGS sequence"/>
</dbReference>
<gene>
    <name evidence="12" type="ORF">IWW39_002163</name>
</gene>
<dbReference type="EMBL" id="JANBTX010000044">
    <property type="protein sequence ID" value="KAJ2688543.1"/>
    <property type="molecule type" value="Genomic_DNA"/>
</dbReference>
<evidence type="ECO:0000256" key="5">
    <source>
        <dbReference type="ARBA" id="ARBA00023295"/>
    </source>
</evidence>
<proteinExistence type="inferred from homology"/>
<evidence type="ECO:0000256" key="3">
    <source>
        <dbReference type="ARBA" id="ARBA00023024"/>
    </source>
</evidence>
<name>A0A9W8GGL3_9FUNG</name>
<evidence type="ECO:0000256" key="10">
    <source>
        <dbReference type="SAM" id="SignalP"/>
    </source>
</evidence>
<dbReference type="GO" id="GO:0000272">
    <property type="term" value="P:polysaccharide catabolic process"/>
    <property type="evidence" value="ECO:0007669"/>
    <property type="project" value="UniProtKB-KW"/>
</dbReference>
<keyword evidence="13" id="KW-1185">Reference proteome</keyword>
<protein>
    <recommendedName>
        <fullName evidence="11">GH18 domain-containing protein</fullName>
    </recommendedName>
</protein>
<feature type="transmembrane region" description="Helical" evidence="9">
    <location>
        <begin position="460"/>
        <end position="482"/>
    </location>
</feature>
<evidence type="ECO:0000256" key="7">
    <source>
        <dbReference type="RuleBase" id="RU000489"/>
    </source>
</evidence>
<dbReference type="PROSITE" id="PS01095">
    <property type="entry name" value="GH18_1"/>
    <property type="match status" value="1"/>
</dbReference>
<evidence type="ECO:0000256" key="1">
    <source>
        <dbReference type="ARBA" id="ARBA00000822"/>
    </source>
</evidence>
<evidence type="ECO:0000259" key="11">
    <source>
        <dbReference type="PROSITE" id="PS51910"/>
    </source>
</evidence>
<dbReference type="SMART" id="SM00636">
    <property type="entry name" value="Glyco_18"/>
    <property type="match status" value="1"/>
</dbReference>
<organism evidence="12 13">
    <name type="scientific">Coemansia spiralis</name>
    <dbReference type="NCBI Taxonomy" id="417178"/>
    <lineage>
        <taxon>Eukaryota</taxon>
        <taxon>Fungi</taxon>
        <taxon>Fungi incertae sedis</taxon>
        <taxon>Zoopagomycota</taxon>
        <taxon>Kickxellomycotina</taxon>
        <taxon>Kickxellomycetes</taxon>
        <taxon>Kickxellales</taxon>
        <taxon>Kickxellaceae</taxon>
        <taxon>Coemansia</taxon>
    </lineage>
</organism>
<evidence type="ECO:0000256" key="9">
    <source>
        <dbReference type="SAM" id="Phobius"/>
    </source>
</evidence>